<dbReference type="Proteomes" id="UP001221302">
    <property type="component" value="Unassembled WGS sequence"/>
</dbReference>
<protein>
    <submittedName>
        <fullName evidence="2">Nuclear transport factor 2 family protein</fullName>
    </submittedName>
</protein>
<dbReference type="AlphaFoldDB" id="A0AAE3P338"/>
<evidence type="ECO:0000313" key="3">
    <source>
        <dbReference type="Proteomes" id="UP001221302"/>
    </source>
</evidence>
<proteinExistence type="predicted"/>
<accession>A0AAE3P338</accession>
<dbReference type="InterPro" id="IPR037401">
    <property type="entry name" value="SnoaL-like"/>
</dbReference>
<dbReference type="Pfam" id="PF12680">
    <property type="entry name" value="SnoaL_2"/>
    <property type="match status" value="1"/>
</dbReference>
<reference evidence="2" key="1">
    <citation type="submission" date="2023-03" db="EMBL/GenBank/DDBJ databases">
        <title>Stygiobacter electus gen. nov., sp. nov., facultatively anaerobic thermotolerant bacterium of the class Ignavibacteria from a well of Yessentuki mineral water deposit.</title>
        <authorList>
            <person name="Podosokorskaya O.A."/>
            <person name="Elcheninov A.G."/>
            <person name="Petrova N.F."/>
            <person name="Zavarzina D.G."/>
            <person name="Kublanov I.V."/>
            <person name="Merkel A.Y."/>
        </authorList>
    </citation>
    <scope>NUCLEOTIDE SEQUENCE</scope>
    <source>
        <strain evidence="2">09-Me</strain>
    </source>
</reference>
<evidence type="ECO:0000259" key="1">
    <source>
        <dbReference type="Pfam" id="PF12680"/>
    </source>
</evidence>
<keyword evidence="3" id="KW-1185">Reference proteome</keyword>
<dbReference type="InterPro" id="IPR032710">
    <property type="entry name" value="NTF2-like_dom_sf"/>
</dbReference>
<organism evidence="2 3">
    <name type="scientific">Stygiobacter electus</name>
    <dbReference type="NCBI Taxonomy" id="3032292"/>
    <lineage>
        <taxon>Bacteria</taxon>
        <taxon>Pseudomonadati</taxon>
        <taxon>Ignavibacteriota</taxon>
        <taxon>Ignavibacteria</taxon>
        <taxon>Ignavibacteriales</taxon>
        <taxon>Melioribacteraceae</taxon>
        <taxon>Stygiobacter</taxon>
    </lineage>
</organism>
<gene>
    <name evidence="2" type="ORF">P0M35_13835</name>
</gene>
<sequence length="121" mass="13871">MSTKELLEIYYKGFAKKSGWESVISDDFKFIGGDMTKTTPIIGKAAYIEVIKRFSRVFKSMRVKEMIVEDDNACVIGNYDFTFPNGKNINGDVAEIWKVKDGKLDSLRIFFDTLTFQENSK</sequence>
<feature type="domain" description="SnoaL-like" evidence="1">
    <location>
        <begin position="18"/>
        <end position="104"/>
    </location>
</feature>
<dbReference type="RefSeq" id="WP_321537012.1">
    <property type="nucleotide sequence ID" value="NZ_JARGDL010000032.1"/>
</dbReference>
<comment type="caution">
    <text evidence="2">The sequence shown here is derived from an EMBL/GenBank/DDBJ whole genome shotgun (WGS) entry which is preliminary data.</text>
</comment>
<name>A0AAE3P338_9BACT</name>
<dbReference type="SUPFAM" id="SSF54427">
    <property type="entry name" value="NTF2-like"/>
    <property type="match status" value="1"/>
</dbReference>
<dbReference type="Gene3D" id="3.10.450.50">
    <property type="match status" value="1"/>
</dbReference>
<dbReference type="EMBL" id="JARGDL010000032">
    <property type="protein sequence ID" value="MDF1613239.1"/>
    <property type="molecule type" value="Genomic_DNA"/>
</dbReference>
<evidence type="ECO:0000313" key="2">
    <source>
        <dbReference type="EMBL" id="MDF1613239.1"/>
    </source>
</evidence>